<proteinExistence type="predicted"/>
<gene>
    <name evidence="3" type="ORF">SAMN05443507_11971</name>
</gene>
<evidence type="ECO:0000313" key="3">
    <source>
        <dbReference type="EMBL" id="SHK68045.1"/>
    </source>
</evidence>
<dbReference type="Pfam" id="PF01396">
    <property type="entry name" value="Zn_ribbon_Top1"/>
    <property type="match status" value="1"/>
</dbReference>
<accession>A0A1M6UFK1</accession>
<dbReference type="Gene3D" id="3.30.65.10">
    <property type="entry name" value="Bacterial Topoisomerase I, domain 1"/>
    <property type="match status" value="1"/>
</dbReference>
<keyword evidence="3" id="KW-0413">Isomerase</keyword>
<name>A0A1M6UFK1_9BACL</name>
<dbReference type="InterPro" id="IPR011528">
    <property type="entry name" value="NERD"/>
</dbReference>
<dbReference type="RefSeq" id="WP_165612003.1">
    <property type="nucleotide sequence ID" value="NZ_FRAF01000019.1"/>
</dbReference>
<keyword evidence="1" id="KW-0472">Membrane</keyword>
<dbReference type="PROSITE" id="PS50965">
    <property type="entry name" value="NERD"/>
    <property type="match status" value="1"/>
</dbReference>
<dbReference type="Proteomes" id="UP000184016">
    <property type="component" value="Unassembled WGS sequence"/>
</dbReference>
<dbReference type="AlphaFoldDB" id="A0A1M6UFK1"/>
<reference evidence="4" key="1">
    <citation type="submission" date="2016-11" db="EMBL/GenBank/DDBJ databases">
        <authorList>
            <person name="Varghese N."/>
            <person name="Submissions S."/>
        </authorList>
    </citation>
    <scope>NUCLEOTIDE SEQUENCE [LARGE SCALE GENOMIC DNA]</scope>
    <source>
        <strain evidence="4">USBA-503</strain>
    </source>
</reference>
<evidence type="ECO:0000313" key="4">
    <source>
        <dbReference type="Proteomes" id="UP000184016"/>
    </source>
</evidence>
<dbReference type="Pfam" id="PF08378">
    <property type="entry name" value="NERD"/>
    <property type="match status" value="1"/>
</dbReference>
<dbReference type="GO" id="GO:0003916">
    <property type="term" value="F:DNA topoisomerase activity"/>
    <property type="evidence" value="ECO:0007669"/>
    <property type="project" value="InterPro"/>
</dbReference>
<keyword evidence="4" id="KW-1185">Reference proteome</keyword>
<dbReference type="STRING" id="1830138.SAMN05443507_11971"/>
<dbReference type="GO" id="GO:0003677">
    <property type="term" value="F:DNA binding"/>
    <property type="evidence" value="ECO:0007669"/>
    <property type="project" value="InterPro"/>
</dbReference>
<dbReference type="GO" id="GO:0006265">
    <property type="term" value="P:DNA topological change"/>
    <property type="evidence" value="ECO:0007669"/>
    <property type="project" value="InterPro"/>
</dbReference>
<feature type="domain" description="NERD" evidence="2">
    <location>
        <begin position="36"/>
        <end position="153"/>
    </location>
</feature>
<feature type="transmembrane region" description="Helical" evidence="1">
    <location>
        <begin position="14"/>
        <end position="32"/>
    </location>
</feature>
<keyword evidence="1" id="KW-1133">Transmembrane helix</keyword>
<evidence type="ECO:0000259" key="2">
    <source>
        <dbReference type="PROSITE" id="PS50965"/>
    </source>
</evidence>
<protein>
    <submittedName>
        <fullName evidence="3">Topoisomerase DNA binding C4 zinc finger</fullName>
    </submittedName>
</protein>
<dbReference type="EMBL" id="FRAF01000019">
    <property type="protein sequence ID" value="SHK68045.1"/>
    <property type="molecule type" value="Genomic_DNA"/>
</dbReference>
<sequence length="259" mass="29258">MNTSTVMHQMSGDLGILLAIIFILFVGLRLFGAKFKGKMGELKVDGLLVKLPSTTYHTLDNVLLRKKDGRTSQIDHIVVSKFGVFVIETKNRGGQIVGTEHQNQWTQSMGHQRHTLQNPLHQNFGHVRTLQEVLPELPETAFVPIVVFPNATSLRIRASSPVLHMRDLVRWILAQKTVRLTEAQVGQAYAKLKEIRVVDKTAYKEHVRRIQKDTKAMKQAIHTGVCPKCGGKLVQRQGRYGSFWGCSGFPHCRFRASIR</sequence>
<dbReference type="InterPro" id="IPR013498">
    <property type="entry name" value="Topo_IA_Znf"/>
</dbReference>
<dbReference type="SUPFAM" id="SSF57783">
    <property type="entry name" value="Zinc beta-ribbon"/>
    <property type="match status" value="1"/>
</dbReference>
<organism evidence="3 4">
    <name type="scientific">Alicyclobacillus tolerans</name>
    <dbReference type="NCBI Taxonomy" id="90970"/>
    <lineage>
        <taxon>Bacteria</taxon>
        <taxon>Bacillati</taxon>
        <taxon>Bacillota</taxon>
        <taxon>Bacilli</taxon>
        <taxon>Bacillales</taxon>
        <taxon>Alicyclobacillaceae</taxon>
        <taxon>Alicyclobacillus</taxon>
    </lineage>
</organism>
<keyword evidence="1" id="KW-0812">Transmembrane</keyword>
<dbReference type="GO" id="GO:0005694">
    <property type="term" value="C:chromosome"/>
    <property type="evidence" value="ECO:0007669"/>
    <property type="project" value="InterPro"/>
</dbReference>
<evidence type="ECO:0000256" key="1">
    <source>
        <dbReference type="SAM" id="Phobius"/>
    </source>
</evidence>